<keyword evidence="8" id="KW-0735">Signal-anchor</keyword>
<keyword evidence="4" id="KW-0808">Transferase</keyword>
<evidence type="ECO:0000256" key="11">
    <source>
        <dbReference type="ARBA" id="ARBA00023136"/>
    </source>
</evidence>
<organism evidence="16 17">
    <name type="scientific">Methanococcus maripaludis</name>
    <name type="common">Methanococcus deltae</name>
    <dbReference type="NCBI Taxonomy" id="39152"/>
    <lineage>
        <taxon>Archaea</taxon>
        <taxon>Methanobacteriati</taxon>
        <taxon>Methanobacteriota</taxon>
        <taxon>Methanomada group</taxon>
        <taxon>Methanococci</taxon>
        <taxon>Methanococcales</taxon>
        <taxon>Methanococcaceae</taxon>
        <taxon>Methanococcus</taxon>
    </lineage>
</organism>
<evidence type="ECO:0000256" key="1">
    <source>
        <dbReference type="ARBA" id="ARBA00004323"/>
    </source>
</evidence>
<evidence type="ECO:0000256" key="8">
    <source>
        <dbReference type="ARBA" id="ARBA00022968"/>
    </source>
</evidence>
<evidence type="ECO:0000256" key="14">
    <source>
        <dbReference type="ARBA" id="ARBA00042865"/>
    </source>
</evidence>
<dbReference type="GO" id="GO:0015012">
    <property type="term" value="P:heparan sulfate proteoglycan biosynthetic process"/>
    <property type="evidence" value="ECO:0007669"/>
    <property type="project" value="TreeGrafter"/>
</dbReference>
<evidence type="ECO:0000256" key="7">
    <source>
        <dbReference type="ARBA" id="ARBA00022824"/>
    </source>
</evidence>
<dbReference type="Proteomes" id="UP000564425">
    <property type="component" value="Unassembled WGS sequence"/>
</dbReference>
<evidence type="ECO:0000256" key="10">
    <source>
        <dbReference type="ARBA" id="ARBA00023034"/>
    </source>
</evidence>
<dbReference type="GO" id="GO:0050650">
    <property type="term" value="P:chondroitin sulfate proteoglycan biosynthetic process"/>
    <property type="evidence" value="ECO:0007669"/>
    <property type="project" value="TreeGrafter"/>
</dbReference>
<dbReference type="GO" id="GO:0046872">
    <property type="term" value="F:metal ion binding"/>
    <property type="evidence" value="ECO:0007669"/>
    <property type="project" value="UniProtKB-KW"/>
</dbReference>
<dbReference type="AlphaFoldDB" id="A0A7J9NU64"/>
<proteinExistence type="predicted"/>
<evidence type="ECO:0000313" key="16">
    <source>
        <dbReference type="EMBL" id="MBA2850513.1"/>
    </source>
</evidence>
<evidence type="ECO:0000256" key="9">
    <source>
        <dbReference type="ARBA" id="ARBA00022989"/>
    </source>
</evidence>
<evidence type="ECO:0000256" key="2">
    <source>
        <dbReference type="ARBA" id="ARBA00004648"/>
    </source>
</evidence>
<keyword evidence="11 15" id="KW-0472">Membrane</keyword>
<evidence type="ECO:0000256" key="5">
    <source>
        <dbReference type="ARBA" id="ARBA00022692"/>
    </source>
</evidence>
<evidence type="ECO:0000256" key="4">
    <source>
        <dbReference type="ARBA" id="ARBA00022679"/>
    </source>
</evidence>
<comment type="caution">
    <text evidence="16">The sequence shown here is derived from an EMBL/GenBank/DDBJ whole genome shotgun (WGS) entry which is preliminary data.</text>
</comment>
<dbReference type="GO" id="GO:0030158">
    <property type="term" value="F:protein xylosyltransferase activity"/>
    <property type="evidence" value="ECO:0007669"/>
    <property type="project" value="InterPro"/>
</dbReference>
<keyword evidence="3" id="KW-0328">Glycosyltransferase</keyword>
<sequence>MDKIIAYLISAHNQEKHLYNLINRLNNEKVHFFVHIDKKSELDKFSKLNEFKNLTFVEERINVNWKGFSQVESTIKLLKCAITSGISFKHFVFLSGSDYPIKSNQHILDFFSNSEKNYIDFKKISDDNSIISYLKNRSWRRKLTMWHFYDTLKINWNAQGNQYKLFVYRVFIICNLILNLILPKRKFFKEFKAYGGSQWWSIDENTVKYILEFYENNLKFINYYKYTDSPDEMFFQTLILNSPFKENTVNDNLRYIDWSLPVERPKILIEEDFEKIINSDKLFARKFNNKRSKKLIAKINGVIEFE</sequence>
<keyword evidence="6" id="KW-0479">Metal-binding</keyword>
<dbReference type="RefSeq" id="WP_181500684.1">
    <property type="nucleotide sequence ID" value="NZ_JACDUH010000001.1"/>
</dbReference>
<dbReference type="PANTHER" id="PTHR46025:SF3">
    <property type="entry name" value="XYLOSYLTRANSFERASE OXT"/>
    <property type="match status" value="1"/>
</dbReference>
<accession>A0A7J9NU64</accession>
<evidence type="ECO:0000256" key="12">
    <source>
        <dbReference type="ARBA" id="ARBA00023157"/>
    </source>
</evidence>
<evidence type="ECO:0000256" key="13">
    <source>
        <dbReference type="ARBA" id="ARBA00023180"/>
    </source>
</evidence>
<evidence type="ECO:0000256" key="6">
    <source>
        <dbReference type="ARBA" id="ARBA00022723"/>
    </source>
</evidence>
<dbReference type="InterPro" id="IPR043538">
    <property type="entry name" value="XYLT"/>
</dbReference>
<gene>
    <name evidence="16" type="ORF">HNP86_000644</name>
</gene>
<dbReference type="PANTHER" id="PTHR46025">
    <property type="entry name" value="XYLOSYLTRANSFERASE OXT"/>
    <property type="match status" value="1"/>
</dbReference>
<evidence type="ECO:0000256" key="15">
    <source>
        <dbReference type="SAM" id="Phobius"/>
    </source>
</evidence>
<keyword evidence="10" id="KW-0333">Golgi apparatus</keyword>
<keyword evidence="13" id="KW-0325">Glycoprotein</keyword>
<dbReference type="EMBL" id="JACDUH010000001">
    <property type="protein sequence ID" value="MBA2850513.1"/>
    <property type="molecule type" value="Genomic_DNA"/>
</dbReference>
<dbReference type="Pfam" id="PF02485">
    <property type="entry name" value="Branch"/>
    <property type="match status" value="1"/>
</dbReference>
<dbReference type="GO" id="GO:0016020">
    <property type="term" value="C:membrane"/>
    <property type="evidence" value="ECO:0007669"/>
    <property type="project" value="InterPro"/>
</dbReference>
<name>A0A7J9NU64_METMI</name>
<feature type="transmembrane region" description="Helical" evidence="15">
    <location>
        <begin position="165"/>
        <end position="182"/>
    </location>
</feature>
<keyword evidence="5 15" id="KW-0812">Transmembrane</keyword>
<reference evidence="16 17" key="1">
    <citation type="submission" date="2020-07" db="EMBL/GenBank/DDBJ databases">
        <title>Genomic Encyclopedia of Type Strains, Phase IV (KMG-V): Genome sequencing to study the core and pangenomes of soil and plant-associated prokaryotes.</title>
        <authorList>
            <person name="Whitman W."/>
        </authorList>
    </citation>
    <scope>NUCLEOTIDE SEQUENCE [LARGE SCALE GENOMIC DNA]</scope>
    <source>
        <strain evidence="16 17">A1</strain>
    </source>
</reference>
<comment type="subcellular location">
    <subcellularLocation>
        <location evidence="2">Endoplasmic reticulum membrane</location>
        <topology evidence="2">Single-pass type II membrane protein</topology>
    </subcellularLocation>
    <subcellularLocation>
        <location evidence="1">Golgi apparatus membrane</location>
        <topology evidence="1">Single-pass type II membrane protein</topology>
    </subcellularLocation>
</comment>
<dbReference type="InterPro" id="IPR003406">
    <property type="entry name" value="Glyco_trans_14"/>
</dbReference>
<evidence type="ECO:0000256" key="3">
    <source>
        <dbReference type="ARBA" id="ARBA00022676"/>
    </source>
</evidence>
<protein>
    <recommendedName>
        <fullName evidence="14">Peptide O-xylosyltransferase</fullName>
    </recommendedName>
</protein>
<keyword evidence="9 15" id="KW-1133">Transmembrane helix</keyword>
<evidence type="ECO:0000313" key="17">
    <source>
        <dbReference type="Proteomes" id="UP000564425"/>
    </source>
</evidence>
<keyword evidence="7" id="KW-0256">Endoplasmic reticulum</keyword>
<keyword evidence="12" id="KW-1015">Disulfide bond</keyword>